<feature type="transmembrane region" description="Helical" evidence="5">
    <location>
        <begin position="69"/>
        <end position="87"/>
    </location>
</feature>
<evidence type="ECO:0000259" key="6">
    <source>
        <dbReference type="Pfam" id="PF04932"/>
    </source>
</evidence>
<dbReference type="InterPro" id="IPR051533">
    <property type="entry name" value="WaaL-like"/>
</dbReference>
<feature type="transmembrane region" description="Helical" evidence="5">
    <location>
        <begin position="255"/>
        <end position="276"/>
    </location>
</feature>
<name>A0AAU7CQB6_9BACT</name>
<feature type="transmembrane region" description="Helical" evidence="5">
    <location>
        <begin position="429"/>
        <end position="452"/>
    </location>
</feature>
<dbReference type="RefSeq" id="WP_406700366.1">
    <property type="nucleotide sequence ID" value="NZ_CP155447.1"/>
</dbReference>
<feature type="transmembrane region" description="Helical" evidence="5">
    <location>
        <begin position="464"/>
        <end position="485"/>
    </location>
</feature>
<keyword evidence="4 5" id="KW-0472">Membrane</keyword>
<comment type="subcellular location">
    <subcellularLocation>
        <location evidence="1">Membrane</location>
        <topology evidence="1">Multi-pass membrane protein</topology>
    </subcellularLocation>
</comment>
<evidence type="ECO:0000256" key="5">
    <source>
        <dbReference type="SAM" id="Phobius"/>
    </source>
</evidence>
<evidence type="ECO:0000256" key="4">
    <source>
        <dbReference type="ARBA" id="ARBA00023136"/>
    </source>
</evidence>
<feature type="transmembrane region" description="Helical" evidence="5">
    <location>
        <begin position="39"/>
        <end position="57"/>
    </location>
</feature>
<organism evidence="7">
    <name type="scientific">Singulisphaera sp. Ch08</name>
    <dbReference type="NCBI Taxonomy" id="3120278"/>
    <lineage>
        <taxon>Bacteria</taxon>
        <taxon>Pseudomonadati</taxon>
        <taxon>Planctomycetota</taxon>
        <taxon>Planctomycetia</taxon>
        <taxon>Isosphaerales</taxon>
        <taxon>Isosphaeraceae</taxon>
        <taxon>Singulisphaera</taxon>
    </lineage>
</organism>
<evidence type="ECO:0000256" key="1">
    <source>
        <dbReference type="ARBA" id="ARBA00004141"/>
    </source>
</evidence>
<evidence type="ECO:0000313" key="7">
    <source>
        <dbReference type="EMBL" id="XBH07529.1"/>
    </source>
</evidence>
<feature type="transmembrane region" description="Helical" evidence="5">
    <location>
        <begin position="167"/>
        <end position="188"/>
    </location>
</feature>
<feature type="domain" description="O-antigen ligase-related" evidence="6">
    <location>
        <begin position="301"/>
        <end position="444"/>
    </location>
</feature>
<feature type="transmembrane region" description="Helical" evidence="5">
    <location>
        <begin position="138"/>
        <end position="155"/>
    </location>
</feature>
<protein>
    <submittedName>
        <fullName evidence="7">O-antigen ligase family protein</fullName>
    </submittedName>
</protein>
<feature type="transmembrane region" description="Helical" evidence="5">
    <location>
        <begin position="342"/>
        <end position="365"/>
    </location>
</feature>
<dbReference type="GO" id="GO:0016020">
    <property type="term" value="C:membrane"/>
    <property type="evidence" value="ECO:0007669"/>
    <property type="project" value="UniProtKB-SubCell"/>
</dbReference>
<dbReference type="InterPro" id="IPR007016">
    <property type="entry name" value="O-antigen_ligase-rel_domated"/>
</dbReference>
<accession>A0AAU7CQB6</accession>
<evidence type="ECO:0000256" key="3">
    <source>
        <dbReference type="ARBA" id="ARBA00022989"/>
    </source>
</evidence>
<dbReference type="EMBL" id="CP155447">
    <property type="protein sequence ID" value="XBH07529.1"/>
    <property type="molecule type" value="Genomic_DNA"/>
</dbReference>
<dbReference type="PANTHER" id="PTHR37422">
    <property type="entry name" value="TEICHURONIC ACID BIOSYNTHESIS PROTEIN TUAE"/>
    <property type="match status" value="1"/>
</dbReference>
<proteinExistence type="predicted"/>
<dbReference type="PANTHER" id="PTHR37422:SF13">
    <property type="entry name" value="LIPOPOLYSACCHARIDE BIOSYNTHESIS PROTEIN PA4999-RELATED"/>
    <property type="match status" value="1"/>
</dbReference>
<dbReference type="AlphaFoldDB" id="A0AAU7CQB6"/>
<keyword evidence="2 5" id="KW-0812">Transmembrane</keyword>
<evidence type="ECO:0000256" key="2">
    <source>
        <dbReference type="ARBA" id="ARBA00022692"/>
    </source>
</evidence>
<sequence>MNLRRRLQEKNDRLLGVVLATLLVGTTLAFGGAVWWAGPVISGLTFLFVLACLLRIALEGKLRLLKSPLTLLGLLALALGIVQLAPLPPALAARFSPRSQQVYSLGFFPDRVRELDPSIELPAPVRNRSPITVDRAATLRWIVSASVCLALFWGVSHYTDRLRRLYLIWGCLLGVFFLNTCFVAVQVIGRGNGLYGLYEPGKGPMWAPSNSDLLTSPNTLVLRTVAGNSPSHPAWGRLVPDRPFSLGTLMGGPDAYLALASFGLPLALAMLLQLIAPRGSRELLTVRLAESGQSGLVVLLSILLVTSALMVGMLTGPLLSLPFAISLILVGLPSAWPTGVRWVGLGLTLLALTGLGCGLGTRLIIEKIPDAPTPISAVSLQAASQVWSDSLPITRDFPIFGAGLGSFASIYPLYKTQDETRTNALSSLLQWWVESGFVGLAILIIGMIWCLYRLPGAVRRVGTADRALVFGLIGAAAGFSLYAVVHWTIELTAVAIAMSALGGICNRWLSGGTDLFVERG</sequence>
<dbReference type="Pfam" id="PF04932">
    <property type="entry name" value="Wzy_C"/>
    <property type="match status" value="1"/>
</dbReference>
<gene>
    <name evidence="7" type="ORF">V5E97_16260</name>
</gene>
<keyword evidence="3 5" id="KW-1133">Transmembrane helix</keyword>
<dbReference type="GO" id="GO:0016874">
    <property type="term" value="F:ligase activity"/>
    <property type="evidence" value="ECO:0007669"/>
    <property type="project" value="UniProtKB-KW"/>
</dbReference>
<feature type="transmembrane region" description="Helical" evidence="5">
    <location>
        <begin position="297"/>
        <end position="330"/>
    </location>
</feature>
<reference evidence="7" key="1">
    <citation type="submission" date="2024-05" db="EMBL/GenBank/DDBJ databases">
        <title>Planctomycetes of the genus Singulisphaera possess chitinolytic capabilities.</title>
        <authorList>
            <person name="Ivanova A."/>
        </authorList>
    </citation>
    <scope>NUCLEOTIDE SEQUENCE</scope>
    <source>
        <strain evidence="7">Ch08T</strain>
    </source>
</reference>
<keyword evidence="7" id="KW-0436">Ligase</keyword>